<proteinExistence type="predicted"/>
<evidence type="ECO:0000256" key="4">
    <source>
        <dbReference type="ARBA" id="ARBA00022840"/>
    </source>
</evidence>
<dbReference type="GO" id="GO:0005524">
    <property type="term" value="F:ATP binding"/>
    <property type="evidence" value="ECO:0007669"/>
    <property type="project" value="UniProtKB-KW"/>
</dbReference>
<dbReference type="NCBIfam" id="TIGR01967">
    <property type="entry name" value="DEAH_box_HrpA"/>
    <property type="match status" value="1"/>
</dbReference>
<dbReference type="OrthoDB" id="9805617at2"/>
<dbReference type="InterPro" id="IPR048333">
    <property type="entry name" value="HA2_WH"/>
</dbReference>
<dbReference type="PANTHER" id="PTHR18934:SF99">
    <property type="entry name" value="ATP-DEPENDENT RNA HELICASE DHX37-RELATED"/>
    <property type="match status" value="1"/>
</dbReference>
<dbReference type="GO" id="GO:0016787">
    <property type="term" value="F:hydrolase activity"/>
    <property type="evidence" value="ECO:0007669"/>
    <property type="project" value="UniProtKB-KW"/>
</dbReference>
<reference evidence="7 8" key="1">
    <citation type="submission" date="2019-03" db="EMBL/GenBank/DDBJ databases">
        <title>Genomic Encyclopedia of Type Strains, Phase IV (KMG-IV): sequencing the most valuable type-strain genomes for metagenomic binning, comparative biology and taxonomic classification.</title>
        <authorList>
            <person name="Goeker M."/>
        </authorList>
    </citation>
    <scope>NUCLEOTIDE SEQUENCE [LARGE SCALE GENOMIC DNA]</scope>
    <source>
        <strain evidence="7 8">DSM 103792</strain>
    </source>
</reference>
<evidence type="ECO:0000256" key="1">
    <source>
        <dbReference type="ARBA" id="ARBA00022741"/>
    </source>
</evidence>
<dbReference type="PROSITE" id="PS51192">
    <property type="entry name" value="HELICASE_ATP_BIND_1"/>
    <property type="match status" value="1"/>
</dbReference>
<dbReference type="Pfam" id="PF00270">
    <property type="entry name" value="DEAD"/>
    <property type="match status" value="1"/>
</dbReference>
<dbReference type="Pfam" id="PF00271">
    <property type="entry name" value="Helicase_C"/>
    <property type="match status" value="1"/>
</dbReference>
<organism evidence="7 8">
    <name type="scientific">Permianibacter aggregans</name>
    <dbReference type="NCBI Taxonomy" id="1510150"/>
    <lineage>
        <taxon>Bacteria</taxon>
        <taxon>Pseudomonadati</taxon>
        <taxon>Pseudomonadota</taxon>
        <taxon>Gammaproteobacteria</taxon>
        <taxon>Pseudomonadales</taxon>
        <taxon>Pseudomonadaceae</taxon>
        <taxon>Permianibacter</taxon>
    </lineage>
</organism>
<dbReference type="GO" id="GO:0003724">
    <property type="term" value="F:RNA helicase activity"/>
    <property type="evidence" value="ECO:0007669"/>
    <property type="project" value="InterPro"/>
</dbReference>
<gene>
    <name evidence="7" type="ORF">EV696_101204</name>
</gene>
<protein>
    <submittedName>
        <fullName evidence="7">ATP-dependent helicase HrpA</fullName>
    </submittedName>
</protein>
<dbReference type="SMART" id="SM00490">
    <property type="entry name" value="HELICc"/>
    <property type="match status" value="1"/>
</dbReference>
<dbReference type="FunFam" id="3.40.50.300:FF:002125">
    <property type="entry name" value="ATP-dependent helicase HrpB"/>
    <property type="match status" value="1"/>
</dbReference>
<dbReference type="InterPro" id="IPR010222">
    <property type="entry name" value="RNA_helicase_HrpA"/>
</dbReference>
<dbReference type="SMART" id="SM00487">
    <property type="entry name" value="DEXDc"/>
    <property type="match status" value="1"/>
</dbReference>
<feature type="domain" description="Helicase C-terminal" evidence="6">
    <location>
        <begin position="275"/>
        <end position="442"/>
    </location>
</feature>
<dbReference type="FunFam" id="1.20.120.1080:FF:000005">
    <property type="entry name" value="ATP-dependent helicase HrpA"/>
    <property type="match status" value="1"/>
</dbReference>
<feature type="domain" description="Helicase ATP-binding" evidence="5">
    <location>
        <begin position="85"/>
        <end position="248"/>
    </location>
</feature>
<accession>A0A4R6UVI2</accession>
<dbReference type="GO" id="GO:0003723">
    <property type="term" value="F:RNA binding"/>
    <property type="evidence" value="ECO:0007669"/>
    <property type="project" value="TreeGrafter"/>
</dbReference>
<name>A0A4R6UVI2_9GAMM</name>
<dbReference type="InterPro" id="IPR003593">
    <property type="entry name" value="AAA+_ATPase"/>
</dbReference>
<comment type="caution">
    <text evidence="7">The sequence shown here is derived from an EMBL/GenBank/DDBJ whole genome shotgun (WGS) entry which is preliminary data.</text>
</comment>
<dbReference type="SUPFAM" id="SSF52540">
    <property type="entry name" value="P-loop containing nucleoside triphosphate hydrolases"/>
    <property type="match status" value="1"/>
</dbReference>
<dbReference type="InterPro" id="IPR001650">
    <property type="entry name" value="Helicase_C-like"/>
</dbReference>
<evidence type="ECO:0000313" key="8">
    <source>
        <dbReference type="Proteomes" id="UP000295375"/>
    </source>
</evidence>
<evidence type="ECO:0000259" key="5">
    <source>
        <dbReference type="PROSITE" id="PS51192"/>
    </source>
</evidence>
<dbReference type="RefSeq" id="WP_133587081.1">
    <property type="nucleotide sequence ID" value="NZ_CP037953.1"/>
</dbReference>
<dbReference type="EMBL" id="SNYM01000001">
    <property type="protein sequence ID" value="TDQ51231.1"/>
    <property type="molecule type" value="Genomic_DNA"/>
</dbReference>
<dbReference type="PROSITE" id="PS51194">
    <property type="entry name" value="HELICASE_CTER"/>
    <property type="match status" value="1"/>
</dbReference>
<keyword evidence="2" id="KW-0378">Hydrolase</keyword>
<dbReference type="Pfam" id="PF11898">
    <property type="entry name" value="DUF3418"/>
    <property type="match status" value="1"/>
</dbReference>
<dbReference type="SMART" id="SM00382">
    <property type="entry name" value="AAA"/>
    <property type="match status" value="1"/>
</dbReference>
<dbReference type="CDD" id="cd18791">
    <property type="entry name" value="SF2_C_RHA"/>
    <property type="match status" value="1"/>
</dbReference>
<dbReference type="InterPro" id="IPR014001">
    <property type="entry name" value="Helicase_ATP-bd"/>
</dbReference>
<dbReference type="SMART" id="SM00847">
    <property type="entry name" value="HA2"/>
    <property type="match status" value="1"/>
</dbReference>
<dbReference type="Gene3D" id="1.20.120.1080">
    <property type="match status" value="1"/>
</dbReference>
<keyword evidence="8" id="KW-1185">Reference proteome</keyword>
<keyword evidence="1" id="KW-0547">Nucleotide-binding</keyword>
<evidence type="ECO:0000259" key="6">
    <source>
        <dbReference type="PROSITE" id="PS51194"/>
    </source>
</evidence>
<dbReference type="InterPro" id="IPR027417">
    <property type="entry name" value="P-loop_NTPase"/>
</dbReference>
<dbReference type="PANTHER" id="PTHR18934">
    <property type="entry name" value="ATP-DEPENDENT RNA HELICASE"/>
    <property type="match status" value="1"/>
</dbReference>
<evidence type="ECO:0000256" key="2">
    <source>
        <dbReference type="ARBA" id="ARBA00022801"/>
    </source>
</evidence>
<dbReference type="Pfam" id="PF04408">
    <property type="entry name" value="WHD_HA2"/>
    <property type="match status" value="1"/>
</dbReference>
<dbReference type="Gene3D" id="3.40.50.300">
    <property type="entry name" value="P-loop containing nucleotide triphosphate hydrolases"/>
    <property type="match status" value="2"/>
</dbReference>
<dbReference type="InterPro" id="IPR011545">
    <property type="entry name" value="DEAD/DEAH_box_helicase_dom"/>
</dbReference>
<evidence type="ECO:0000313" key="7">
    <source>
        <dbReference type="EMBL" id="TDQ51231.1"/>
    </source>
</evidence>
<dbReference type="InterPro" id="IPR011709">
    <property type="entry name" value="DEAD-box_helicase_OB_fold"/>
</dbReference>
<sequence length="1286" mass="146632">MSSAVPSLTVEIASQLLLRDRQRLQQMQAKIQQRQQRKQPTAREQAQFEQCLQEAQQRYQQRTLNWPQPEYDEQLPIVQARAQIAEAIRDHQVVVIAGETGSGKTTQIPKICLELGRGKQGLIGHTQPRRLAATSVARRVAQELKVTLGEQVGYAIRFDQKVNEQSLIAVMTDGVLLQELKNDPLLLRYDTLIIDEAHERSLNIDLLLGYLKPLLLQRPELKLIITSATIDPESFSRFFQDAPVLSVSGRTYPVDVWYQPLLDKEEDVDRQLAEGVANAIDSCWAHGPGDVMVFLSGEAEIREVSHFLRKQQWKNVEILPLYARLSMADQQRVFSSSNQTRVVLATNVAETSLTVPGIRYVVDSGLARISRYSQSSRVQRLPIEPISQASANQRKGRCGRVMSGICVRLYSERDFLSRPEFSTPEILRTNLSALLLQMLALGITDVEGFEFLDAPDRKLIKDGLKLLEELSAINEQRQLTVIGRKMSHLPLPPQLSRILIAAEQFAVVNEALIITAFLCIRDPRERPAEKADQAVGLHRRFIDPESDFVAILNLWRHLHERKAELSANAWRKEMKAEFLNVVAVLEWGRLVAQLRTMAHEVGLQRSGSGTDYEALHKTLLAGFIHQIGQATREGDYQGARHIRFQAHSGSGLHKKMKPWVVAADFLDSHRLYGLHLAKVEPLWIEQLAGHLLKHSYGEPHWREKQGDAAVNEQVTLFGLVIVPRRATPLAKTNPALAQEMFVRHALVRRESDLRASFLQHNQQLIDTIHEQEEKARRRDLLAAEEDLVALLLPRLPAEVVDKHSLIRALKRNPKLNQLLMLTEREVRQAGQVADSDYPPELQLDGMLLPLKYSFAPGEEYDGITVQLSVAQLMQLQDSQFERLVPGLLPAKLEALLRNLPKDLRKTIQPINDTLQYLLPEVLSEQIPLLQQLESLLYQRFRIRVAMQDWQLEQLPAHLLMRFEVLDEQGKVLTCGRSITELQQRLGQRQQQVLRRQARSHEQTGLLEFPDEPLAERIDSGGTQLFLALKDEIKQLSVRAFPKAEEAAFEHRQGLARLLMFKLETEFKSFQKQNRVLNPCLLAYANLIERPIFLDDWFRACVLDAMPECTDSIRSRESFQQLLSGFSKPLRIRLADHLPLLTEIGQHASATLKQLKALEKTAPDAAEDIRDQLQYLLAPGFISRDGLPRLPHIKRYVQAMQWRAERVAGNVPQDAARMQRWHQALMLTERALEPEAPLWSIRGQLQRRLQDLLNEYSVALFAQHLGTAETVSEKRLQQMVEELTSLR</sequence>
<dbReference type="Proteomes" id="UP000295375">
    <property type="component" value="Unassembled WGS sequence"/>
</dbReference>
<dbReference type="Pfam" id="PF07717">
    <property type="entry name" value="OB_NTP_bind"/>
    <property type="match status" value="1"/>
</dbReference>
<keyword evidence="3 7" id="KW-0347">Helicase</keyword>
<dbReference type="InterPro" id="IPR007502">
    <property type="entry name" value="Helicase-assoc_dom"/>
</dbReference>
<keyword evidence="4" id="KW-0067">ATP-binding</keyword>
<dbReference type="InterPro" id="IPR024590">
    <property type="entry name" value="HrpA_C"/>
</dbReference>
<evidence type="ECO:0000256" key="3">
    <source>
        <dbReference type="ARBA" id="ARBA00022806"/>
    </source>
</evidence>